<dbReference type="InterPro" id="IPR051792">
    <property type="entry name" value="GGT_bact"/>
</dbReference>
<comment type="PTM">
    <text evidence="9">Cleaved by autocatalysis into a large and a small subunit.</text>
</comment>
<proteinExistence type="inferred from homology"/>
<evidence type="ECO:0000313" key="12">
    <source>
        <dbReference type="EMBL" id="MET4716570.1"/>
    </source>
</evidence>
<organism evidence="12 13">
    <name type="scientific">Bradyrhizobium japonicum</name>
    <dbReference type="NCBI Taxonomy" id="375"/>
    <lineage>
        <taxon>Bacteria</taxon>
        <taxon>Pseudomonadati</taxon>
        <taxon>Pseudomonadota</taxon>
        <taxon>Alphaproteobacteria</taxon>
        <taxon>Hyphomicrobiales</taxon>
        <taxon>Nitrobacteraceae</taxon>
        <taxon>Bradyrhizobium</taxon>
    </lineage>
</organism>
<comment type="subunit">
    <text evidence="9">This enzyme consists of two polypeptide chains, which are synthesized in precursor form from a single polypeptide.</text>
</comment>
<keyword evidence="4 9" id="KW-0808">Transferase</keyword>
<evidence type="ECO:0000256" key="2">
    <source>
        <dbReference type="ARBA" id="ARBA00001089"/>
    </source>
</evidence>
<evidence type="ECO:0000313" key="13">
    <source>
        <dbReference type="Proteomes" id="UP001549291"/>
    </source>
</evidence>
<protein>
    <recommendedName>
        <fullName evidence="9">Glutathione hydrolase proenzyme</fullName>
        <ecNumber evidence="9">2.3.2.2</ecNumber>
        <ecNumber evidence="9">3.4.19.13</ecNumber>
    </recommendedName>
    <component>
        <recommendedName>
            <fullName evidence="9">Glutathione hydrolase large chain</fullName>
        </recommendedName>
    </component>
    <component>
        <recommendedName>
            <fullName evidence="9">Glutathione hydrolase small chain</fullName>
        </recommendedName>
    </component>
</protein>
<gene>
    <name evidence="12" type="ORF">ABIF63_000676</name>
</gene>
<evidence type="ECO:0000256" key="3">
    <source>
        <dbReference type="ARBA" id="ARBA00009381"/>
    </source>
</evidence>
<keyword evidence="11" id="KW-0732">Signal</keyword>
<evidence type="ECO:0000256" key="11">
    <source>
        <dbReference type="SAM" id="SignalP"/>
    </source>
</evidence>
<name>A0ABV2RI07_BRAJP</name>
<keyword evidence="5 9" id="KW-0378">Hydrolase</keyword>
<dbReference type="Gene3D" id="3.60.20.40">
    <property type="match status" value="1"/>
</dbReference>
<dbReference type="Pfam" id="PF01019">
    <property type="entry name" value="G_glu_transpept"/>
    <property type="match status" value="1"/>
</dbReference>
<comment type="pathway">
    <text evidence="9">Sulfur metabolism; glutathione metabolism.</text>
</comment>
<keyword evidence="9" id="KW-0317">Glutathione biosynthesis</keyword>
<dbReference type="InterPro" id="IPR043137">
    <property type="entry name" value="GGT_ssub_C"/>
</dbReference>
<dbReference type="InterPro" id="IPR043138">
    <property type="entry name" value="GGT_lsub"/>
</dbReference>
<dbReference type="GO" id="GO:0036374">
    <property type="term" value="F:glutathione hydrolase activity"/>
    <property type="evidence" value="ECO:0007669"/>
    <property type="project" value="UniProtKB-EC"/>
</dbReference>
<dbReference type="SUPFAM" id="SSF56235">
    <property type="entry name" value="N-terminal nucleophile aminohydrolases (Ntn hydrolases)"/>
    <property type="match status" value="1"/>
</dbReference>
<evidence type="ECO:0000256" key="10">
    <source>
        <dbReference type="SAM" id="MobiDB-lite"/>
    </source>
</evidence>
<evidence type="ECO:0000256" key="8">
    <source>
        <dbReference type="ARBA" id="ARBA00047417"/>
    </source>
</evidence>
<dbReference type="PROSITE" id="PS00462">
    <property type="entry name" value="G_GLU_TRANSPEPTIDASE"/>
    <property type="match status" value="1"/>
</dbReference>
<keyword evidence="7 9" id="KW-0012">Acyltransferase</keyword>
<dbReference type="Gene3D" id="1.10.246.130">
    <property type="match status" value="1"/>
</dbReference>
<dbReference type="InterPro" id="IPR000101">
    <property type="entry name" value="GGT_peptidase"/>
</dbReference>
<dbReference type="RefSeq" id="WP_038957846.1">
    <property type="nucleotide sequence ID" value="NZ_CP066351.1"/>
</dbReference>
<evidence type="ECO:0000256" key="6">
    <source>
        <dbReference type="ARBA" id="ARBA00023145"/>
    </source>
</evidence>
<dbReference type="EC" id="3.4.19.13" evidence="9"/>
<feature type="chain" id="PRO_5045375117" description="Glutathione hydrolase proenzyme" evidence="11">
    <location>
        <begin position="27"/>
        <end position="582"/>
    </location>
</feature>
<comment type="catalytic activity">
    <reaction evidence="2 9">
        <text>glutathione + H2O = L-cysteinylglycine + L-glutamate</text>
        <dbReference type="Rhea" id="RHEA:28807"/>
        <dbReference type="ChEBI" id="CHEBI:15377"/>
        <dbReference type="ChEBI" id="CHEBI:29985"/>
        <dbReference type="ChEBI" id="CHEBI:57925"/>
        <dbReference type="ChEBI" id="CHEBI:61694"/>
        <dbReference type="EC" id="3.4.19.13"/>
    </reaction>
</comment>
<evidence type="ECO:0000256" key="9">
    <source>
        <dbReference type="RuleBase" id="RU368036"/>
    </source>
</evidence>
<feature type="region of interest" description="Disordered" evidence="10">
    <location>
        <begin position="563"/>
        <end position="582"/>
    </location>
</feature>
<dbReference type="NCBIfam" id="TIGR00066">
    <property type="entry name" value="g_glut_trans"/>
    <property type="match status" value="1"/>
</dbReference>
<evidence type="ECO:0000256" key="5">
    <source>
        <dbReference type="ARBA" id="ARBA00022801"/>
    </source>
</evidence>
<dbReference type="InterPro" id="IPR029055">
    <property type="entry name" value="Ntn_hydrolases_N"/>
</dbReference>
<evidence type="ECO:0000256" key="4">
    <source>
        <dbReference type="ARBA" id="ARBA00022679"/>
    </source>
</evidence>
<dbReference type="EMBL" id="JBEPTQ010000002">
    <property type="protein sequence ID" value="MET4716570.1"/>
    <property type="molecule type" value="Genomic_DNA"/>
</dbReference>
<dbReference type="EC" id="2.3.2.2" evidence="9"/>
<feature type="signal peptide" evidence="11">
    <location>
        <begin position="1"/>
        <end position="26"/>
    </location>
</feature>
<comment type="caution">
    <text evidence="12">The sequence shown here is derived from an EMBL/GenBank/DDBJ whole genome shotgun (WGS) entry which is preliminary data.</text>
</comment>
<evidence type="ECO:0000256" key="7">
    <source>
        <dbReference type="ARBA" id="ARBA00023315"/>
    </source>
</evidence>
<dbReference type="Proteomes" id="UP001549291">
    <property type="component" value="Unassembled WGS sequence"/>
</dbReference>
<dbReference type="PRINTS" id="PR01210">
    <property type="entry name" value="GGTRANSPTASE"/>
</dbReference>
<evidence type="ECO:0000256" key="1">
    <source>
        <dbReference type="ARBA" id="ARBA00001049"/>
    </source>
</evidence>
<comment type="similarity">
    <text evidence="3 9">Belongs to the gamma-glutamyltransferase family.</text>
</comment>
<comment type="catalytic activity">
    <reaction evidence="1 9">
        <text>an S-substituted glutathione + H2O = an S-substituted L-cysteinylglycine + L-glutamate</text>
        <dbReference type="Rhea" id="RHEA:59468"/>
        <dbReference type="ChEBI" id="CHEBI:15377"/>
        <dbReference type="ChEBI" id="CHEBI:29985"/>
        <dbReference type="ChEBI" id="CHEBI:90779"/>
        <dbReference type="ChEBI" id="CHEBI:143103"/>
        <dbReference type="EC" id="3.4.19.13"/>
    </reaction>
</comment>
<keyword evidence="6 9" id="KW-0865">Zymogen</keyword>
<accession>A0ABV2RI07</accession>
<sequence>MSSYSTRRTFFAFVATLAFGLAPAAAQDARRTYVPPALDTVHAVPSEHGMVVAQEKISAQVGADILRRGGNAVDAAVATGFAMAVTYPRAGNIGGGGFMVIHSAERSEDITIDYRETAPAATTPQIFLGADGKPDAAKSRDSALGVGVPGTVAGLALALEKYGSGRFTLAQLLEPAIGLARDGFVVTDDIADTLRGWHRRLARWPSSAKIFSRPDGTALGEGDRLIQSDLAETLSAVAAQGPRGFYEGPVADKLAKAVADAGGIMTPADLKSYSAVIRAPVRGTYRGYDIVSMPLPSSGGVVLVETLNILEGFQLADLKQGSPASLHLLIEAMKRAYADRARYLGDPAFVNAPIETLTAKDYAAKLRAGISTERATPSKQLVSAPPAPREGTNTTHFSVVDAGGNAVSNTTTLNFSYGVGLVADGTGVLLNNELDDFTAAVGASNAYGLVGFEPNLPGPGKRPLSSMSPTIVLKDGKPVLVTGSPGGSRIISTVLQVIVNVLDYKMDVAAAVAAPRLHHQWLPDEVRVESGFPGDVLFELKAMDHLIVEPMGQTSANSIMMTPNGPLGAPDPRTRGAEAAGQ</sequence>
<comment type="catalytic activity">
    <reaction evidence="8 9">
        <text>an N-terminal (5-L-glutamyl)-[peptide] + an alpha-amino acid = 5-L-glutamyl amino acid + an N-terminal L-alpha-aminoacyl-[peptide]</text>
        <dbReference type="Rhea" id="RHEA:23904"/>
        <dbReference type="Rhea" id="RHEA-COMP:9780"/>
        <dbReference type="Rhea" id="RHEA-COMP:9795"/>
        <dbReference type="ChEBI" id="CHEBI:77644"/>
        <dbReference type="ChEBI" id="CHEBI:78597"/>
        <dbReference type="ChEBI" id="CHEBI:78599"/>
        <dbReference type="ChEBI" id="CHEBI:78608"/>
        <dbReference type="EC" id="2.3.2.2"/>
    </reaction>
</comment>
<dbReference type="PANTHER" id="PTHR43199:SF1">
    <property type="entry name" value="GLUTATHIONE HYDROLASE PROENZYME"/>
    <property type="match status" value="1"/>
</dbReference>
<reference evidence="12 13" key="1">
    <citation type="submission" date="2024-06" db="EMBL/GenBank/DDBJ databases">
        <title>Genomic Encyclopedia of Type Strains, Phase V (KMG-V): Genome sequencing to study the core and pangenomes of soil and plant-associated prokaryotes.</title>
        <authorList>
            <person name="Whitman W."/>
        </authorList>
    </citation>
    <scope>NUCLEOTIDE SEQUENCE [LARGE SCALE GENOMIC DNA]</scope>
    <source>
        <strain evidence="12 13">USDA 160</strain>
    </source>
</reference>
<dbReference type="GO" id="GO:0103068">
    <property type="term" value="F:leukotriene C4 gamma-glutamyl transferase activity"/>
    <property type="evidence" value="ECO:0007669"/>
    <property type="project" value="UniProtKB-EC"/>
</dbReference>
<dbReference type="InterPro" id="IPR055262">
    <property type="entry name" value="GGT_CS"/>
</dbReference>
<dbReference type="PANTHER" id="PTHR43199">
    <property type="entry name" value="GLUTATHIONE HYDROLASE"/>
    <property type="match status" value="1"/>
</dbReference>
<keyword evidence="13" id="KW-1185">Reference proteome</keyword>